<keyword evidence="1" id="KW-0175">Coiled coil</keyword>
<dbReference type="EMBL" id="FR824098">
    <property type="protein sequence ID" value="CCA18621.1"/>
    <property type="molecule type" value="Genomic_DNA"/>
</dbReference>
<evidence type="ECO:0000256" key="1">
    <source>
        <dbReference type="SAM" id="Coils"/>
    </source>
</evidence>
<feature type="coiled-coil region" evidence="1">
    <location>
        <begin position="673"/>
        <end position="820"/>
    </location>
</feature>
<dbReference type="SUPFAM" id="SSF52540">
    <property type="entry name" value="P-loop containing nucleoside triphosphate hydrolases"/>
    <property type="match status" value="1"/>
</dbReference>
<accession>F0WBU4</accession>
<evidence type="ECO:0000256" key="2">
    <source>
        <dbReference type="SAM" id="MobiDB-lite"/>
    </source>
</evidence>
<dbReference type="InterPro" id="IPR027417">
    <property type="entry name" value="P-loop_NTPase"/>
</dbReference>
<dbReference type="InterPro" id="IPR036961">
    <property type="entry name" value="Kinesin_motor_dom_sf"/>
</dbReference>
<proteinExistence type="predicted"/>
<sequence>MDSIASGLPPIDTVEIIHSIALHRRFVADKCAQLEENDAIIKWKWDQVMTGGATYQMEFYDHITSNVVRDVLNGRNSCILSIGLDSSLRFRTLFGNNCRNSDASYEPERSDQISLTDSEAFIRAMEDHGQLGLILLQLFQQYESSVEESPNISLCFWMLSDDTTIDLLRPNPQEHPREINPQESIPHGITSITIRSSDIFSTLQQAKLNRAIQIKQRIANDDEGSMHYFCAICIQSETKSTTLSIVDLADFKSIPKERSNSGELDEVRKVMKWYKAQADEEERSKSPVRLDMLKSSGVQQLLLALTTNSRTFLHLNAIDNNLDDAFSKEIIDLLAVSSSITDASGEKSFHSASSAKITANFDRNALVQPEKHYLTEKGTPSSSICDSQDAASDFLQPKQDVKTWLEVFTQQKLEILGGELDVITPIHQLEHIRRSRHRQRTAVWQAEAEAQKEAEEAREVVEEEARTIPYTFPSDPIKCLRDEALREQSFFQENPSAWSAPIETSSSDLNNLVDDCDSVLDSRLSIVRPTDTSLEKDNALLRQSFHESHIYAQPAAFAKTIEEMQSDPRECEYPMDSLCSSKTLPVSKHSKNIQRTDTGMNSGSGGEIRNAASSQRKPQQSINGTTLAYDENQAKISSSKERILRRNYDALLQIVQEQQKLRQLAQTDAQESKLREQETKTLLEIQMENLKLEIVALKRKLRMHEQTSNWAKVFDDYECEIERQKNCLSRLQDENTRLEMRLATMTYEDNHKTRSKPRSALPLNMKKKLQQWFQEKQQAQKELELLRKKERHFHIHQKLLNEATRKVEELSREIEGKEHHLHRKLLGEARLSADREIAAATTDVLHQEVEKLSREKAKVYEELEATKQVLSVHEAEKHRATLLETFLTNHGDRLGIRCLGSKRLDLNQLPELSPKCWNYQDRRKALTVSVLEAGQKLTAAIKKRMPSCLPIVHLLTQTLNTQELRIQELSHREIDFVQLLLEMCSDTPELSLKYMIQSEMTKISEY</sequence>
<organism evidence="3">
    <name type="scientific">Albugo laibachii Nc14</name>
    <dbReference type="NCBI Taxonomy" id="890382"/>
    <lineage>
        <taxon>Eukaryota</taxon>
        <taxon>Sar</taxon>
        <taxon>Stramenopiles</taxon>
        <taxon>Oomycota</taxon>
        <taxon>Peronosporomycetes</taxon>
        <taxon>Albuginales</taxon>
        <taxon>Albuginaceae</taxon>
        <taxon>Albugo</taxon>
    </lineage>
</organism>
<dbReference type="AlphaFoldDB" id="F0WBU4"/>
<feature type="region of interest" description="Disordered" evidence="2">
    <location>
        <begin position="587"/>
        <end position="628"/>
    </location>
</feature>
<feature type="compositionally biased region" description="Polar residues" evidence="2">
    <location>
        <begin position="611"/>
        <end position="626"/>
    </location>
</feature>
<dbReference type="Gene3D" id="3.40.850.10">
    <property type="entry name" value="Kinesin motor domain"/>
    <property type="match status" value="1"/>
</dbReference>
<name>F0WBU4_9STRA</name>
<protein>
    <submittedName>
        <fullName evidence="3">Uncharacterized protein AlNc14C53G4135</fullName>
    </submittedName>
</protein>
<gene>
    <name evidence="3" type="primary">AlNc14C53G4135</name>
    <name evidence="3" type="ORF">ALNC14_047640</name>
</gene>
<reference evidence="3" key="1">
    <citation type="journal article" date="2011" name="PLoS Biol.">
        <title>Gene gain and loss during evolution of obligate parasitism in the white rust pathogen of Arabidopsis thaliana.</title>
        <authorList>
            <person name="Kemen E."/>
            <person name="Gardiner A."/>
            <person name="Schultz-Larsen T."/>
            <person name="Kemen A.C."/>
            <person name="Balmuth A.L."/>
            <person name="Robert-Seilaniantz A."/>
            <person name="Bailey K."/>
            <person name="Holub E."/>
            <person name="Studholme D.J."/>
            <person name="Maclean D."/>
            <person name="Jones J.D."/>
        </authorList>
    </citation>
    <scope>NUCLEOTIDE SEQUENCE</scope>
</reference>
<dbReference type="HOGENOM" id="CLU_003929_0_0_1"/>
<reference evidence="3" key="2">
    <citation type="submission" date="2011-02" db="EMBL/GenBank/DDBJ databases">
        <authorList>
            <person name="MacLean D."/>
        </authorList>
    </citation>
    <scope>NUCLEOTIDE SEQUENCE</scope>
</reference>
<evidence type="ECO:0000313" key="3">
    <source>
        <dbReference type="EMBL" id="CCA18621.1"/>
    </source>
</evidence>